<feature type="non-terminal residue" evidence="1">
    <location>
        <position position="73"/>
    </location>
</feature>
<protein>
    <recommendedName>
        <fullName evidence="2">Threonine synthase</fullName>
    </recommendedName>
</protein>
<name>A0A381W9V1_9ZZZZ</name>
<dbReference type="InterPro" id="IPR036052">
    <property type="entry name" value="TrpB-like_PALP_sf"/>
</dbReference>
<dbReference type="Gene3D" id="3.40.50.1100">
    <property type="match status" value="1"/>
</dbReference>
<evidence type="ECO:0000313" key="1">
    <source>
        <dbReference type="EMBL" id="SVA48727.1"/>
    </source>
</evidence>
<reference evidence="1" key="1">
    <citation type="submission" date="2018-05" db="EMBL/GenBank/DDBJ databases">
        <authorList>
            <person name="Lanie J.A."/>
            <person name="Ng W.-L."/>
            <person name="Kazmierczak K.M."/>
            <person name="Andrzejewski T.M."/>
            <person name="Davidsen T.M."/>
            <person name="Wayne K.J."/>
            <person name="Tettelin H."/>
            <person name="Glass J.I."/>
            <person name="Rusch D."/>
            <person name="Podicherti R."/>
            <person name="Tsui H.-C.T."/>
            <person name="Winkler M.E."/>
        </authorList>
    </citation>
    <scope>NUCLEOTIDE SEQUENCE</scope>
</reference>
<gene>
    <name evidence="1" type="ORF">METZ01_LOCUS101581</name>
</gene>
<organism evidence="1">
    <name type="scientific">marine metagenome</name>
    <dbReference type="NCBI Taxonomy" id="408172"/>
    <lineage>
        <taxon>unclassified sequences</taxon>
        <taxon>metagenomes</taxon>
        <taxon>ecological metagenomes</taxon>
    </lineage>
</organism>
<proteinExistence type="predicted"/>
<sequence>MHSYLKNLECTYCTEIFSADQPRRLCEKCGKVLYPRYDIKEASKYFTKDMLSARAPNMWRYFEMLPVRDESNI</sequence>
<dbReference type="EMBL" id="UINC01011000">
    <property type="protein sequence ID" value="SVA48727.1"/>
    <property type="molecule type" value="Genomic_DNA"/>
</dbReference>
<evidence type="ECO:0008006" key="2">
    <source>
        <dbReference type="Google" id="ProtNLM"/>
    </source>
</evidence>
<accession>A0A381W9V1</accession>
<dbReference type="AlphaFoldDB" id="A0A381W9V1"/>